<dbReference type="RefSeq" id="WP_294184942.1">
    <property type="nucleotide sequence ID" value="NZ_JBGFFE010000006.1"/>
</dbReference>
<gene>
    <name evidence="1" type="ORF">AB8S09_06430</name>
</gene>
<dbReference type="Pfam" id="PF03698">
    <property type="entry name" value="UPF0180"/>
    <property type="match status" value="1"/>
</dbReference>
<reference evidence="1 2" key="1">
    <citation type="submission" date="2024-08" db="EMBL/GenBank/DDBJ databases">
        <title>Clostridium lapicellarii sp. nov., and Clostridium renhuaiense sp. nov., two species isolated from the mud in a fermentation cellar used for producing sauce-flavour Chinese liquors.</title>
        <authorList>
            <person name="Yang F."/>
            <person name="Wang H."/>
            <person name="Chen L.Q."/>
            <person name="Zhou N."/>
            <person name="Lu J.J."/>
            <person name="Pu X.X."/>
            <person name="Wan B."/>
            <person name="Wang L."/>
            <person name="Liu S.J."/>
        </authorList>
    </citation>
    <scope>NUCLEOTIDE SEQUENCE [LARGE SCALE GENOMIC DNA]</scope>
    <source>
        <strain evidence="1 2">MT-113</strain>
    </source>
</reference>
<dbReference type="EMBL" id="JBGFFE010000006">
    <property type="protein sequence ID" value="MEY8763275.1"/>
    <property type="molecule type" value="Genomic_DNA"/>
</dbReference>
<evidence type="ECO:0000313" key="2">
    <source>
        <dbReference type="Proteomes" id="UP001565220"/>
    </source>
</evidence>
<accession>A0ABV4DVK2</accession>
<organism evidence="1 2">
    <name type="scientific">Clostridium lapidicellarium</name>
    <dbReference type="NCBI Taxonomy" id="3240931"/>
    <lineage>
        <taxon>Bacteria</taxon>
        <taxon>Bacillati</taxon>
        <taxon>Bacillota</taxon>
        <taxon>Clostridia</taxon>
        <taxon>Eubacteriales</taxon>
        <taxon>Clostridiaceae</taxon>
        <taxon>Clostridium</taxon>
    </lineage>
</organism>
<keyword evidence="2" id="KW-1185">Reference proteome</keyword>
<comment type="caution">
    <text evidence="1">The sequence shown here is derived from an EMBL/GenBank/DDBJ whole genome shotgun (WGS) entry which is preliminary data.</text>
</comment>
<sequence length="76" mass="8860">MKIYVPSDLNYIGNELRKRGYMIINDSKDMKCDAIVCRLKDNGLANLHIKNKDTLIIDLGRKSADELEYILRDRVF</sequence>
<protein>
    <submittedName>
        <fullName evidence="1">YkuS family protein</fullName>
    </submittedName>
</protein>
<proteinExistence type="predicted"/>
<dbReference type="InterPro" id="IPR005370">
    <property type="entry name" value="UPF0180"/>
</dbReference>
<dbReference type="Proteomes" id="UP001565220">
    <property type="component" value="Unassembled WGS sequence"/>
</dbReference>
<name>A0ABV4DVK2_9CLOT</name>
<evidence type="ECO:0000313" key="1">
    <source>
        <dbReference type="EMBL" id="MEY8763275.1"/>
    </source>
</evidence>